<gene>
    <name evidence="3" type="primary">gpp10</name>
    <name evidence="2" type="ORF">SJAG_02153</name>
</gene>
<evidence type="ECO:0000313" key="3">
    <source>
        <dbReference type="JaponicusDB" id="SJAG_02153"/>
    </source>
</evidence>
<evidence type="ECO:0000259" key="1">
    <source>
        <dbReference type="Pfam" id="PF20493"/>
    </source>
</evidence>
<dbReference type="JaponicusDB" id="SJAG_02153">
    <property type="gene designation" value="gpp10"/>
</dbReference>
<dbReference type="RefSeq" id="XP_002173366.1">
    <property type="nucleotide sequence ID" value="XM_002173330.2"/>
</dbReference>
<name>B6K1P2_SCHJY</name>
<evidence type="ECO:0000313" key="4">
    <source>
        <dbReference type="Proteomes" id="UP000001744"/>
    </source>
</evidence>
<proteinExistence type="predicted"/>
<evidence type="ECO:0000313" key="2">
    <source>
        <dbReference type="EMBL" id="EEB07073.1"/>
    </source>
</evidence>
<organism evidence="2 4">
    <name type="scientific">Schizosaccharomyces japonicus (strain yFS275 / FY16936)</name>
    <name type="common">Fission yeast</name>
    <dbReference type="NCBI Taxonomy" id="402676"/>
    <lineage>
        <taxon>Eukaryota</taxon>
        <taxon>Fungi</taxon>
        <taxon>Dikarya</taxon>
        <taxon>Ascomycota</taxon>
        <taxon>Taphrinomycotina</taxon>
        <taxon>Schizosaccharomycetes</taxon>
        <taxon>Schizosaccharomycetales</taxon>
        <taxon>Schizosaccharomycetaceae</taxon>
        <taxon>Schizosaccharomyces</taxon>
    </lineage>
</organism>
<dbReference type="EMBL" id="KE651166">
    <property type="protein sequence ID" value="EEB07073.1"/>
    <property type="molecule type" value="Genomic_DNA"/>
</dbReference>
<reference evidence="2 4" key="1">
    <citation type="journal article" date="2011" name="Science">
        <title>Comparative functional genomics of the fission yeasts.</title>
        <authorList>
            <person name="Rhind N."/>
            <person name="Chen Z."/>
            <person name="Yassour M."/>
            <person name="Thompson D.A."/>
            <person name="Haas B.J."/>
            <person name="Habib N."/>
            <person name="Wapinski I."/>
            <person name="Roy S."/>
            <person name="Lin M.F."/>
            <person name="Heiman D.I."/>
            <person name="Young S.K."/>
            <person name="Furuya K."/>
            <person name="Guo Y."/>
            <person name="Pidoux A."/>
            <person name="Chen H.M."/>
            <person name="Robbertse B."/>
            <person name="Goldberg J.M."/>
            <person name="Aoki K."/>
            <person name="Bayne E.H."/>
            <person name="Berlin A.M."/>
            <person name="Desjardins C.A."/>
            <person name="Dobbs E."/>
            <person name="Dukaj L."/>
            <person name="Fan L."/>
            <person name="FitzGerald M.G."/>
            <person name="French C."/>
            <person name="Gujja S."/>
            <person name="Hansen K."/>
            <person name="Keifenheim D."/>
            <person name="Levin J.Z."/>
            <person name="Mosher R.A."/>
            <person name="Mueller C.A."/>
            <person name="Pfiffner J."/>
            <person name="Priest M."/>
            <person name="Russ C."/>
            <person name="Smialowska A."/>
            <person name="Swoboda P."/>
            <person name="Sykes S.M."/>
            <person name="Vaughn M."/>
            <person name="Vengrova S."/>
            <person name="Yoder R."/>
            <person name="Zeng Q."/>
            <person name="Allshire R."/>
            <person name="Baulcombe D."/>
            <person name="Birren B.W."/>
            <person name="Brown W."/>
            <person name="Ekwall K."/>
            <person name="Kellis M."/>
            <person name="Leatherwood J."/>
            <person name="Levin H."/>
            <person name="Margalit H."/>
            <person name="Martienssen R."/>
            <person name="Nieduszynski C.A."/>
            <person name="Spatafora J.W."/>
            <person name="Friedman N."/>
            <person name="Dalgaard J.Z."/>
            <person name="Baumann P."/>
            <person name="Niki H."/>
            <person name="Regev A."/>
            <person name="Nusbaum C."/>
        </authorList>
    </citation>
    <scope>NUCLEOTIDE SEQUENCE [LARGE SCALE GENOMIC DNA]</scope>
    <source>
        <strain evidence="4">yFS275 / FY16936</strain>
    </source>
</reference>
<feature type="domain" description="WD-like" evidence="1">
    <location>
        <begin position="17"/>
        <end position="162"/>
    </location>
</feature>
<dbReference type="OrthoDB" id="3853793at2759"/>
<accession>B6K1P2</accession>
<keyword evidence="4" id="KW-1185">Reference proteome</keyword>
<dbReference type="HOGENOM" id="CLU_1628038_0_0_1"/>
<dbReference type="InterPro" id="IPR046925">
    <property type="entry name" value="WD-like_fungi"/>
</dbReference>
<sequence length="163" mass="17964">MSKDIAKWIKQGTETDGLKKRAEDVASILADTASTADVSSYFANLVSLVNTTTQTQTQTLQERSNIVCHPAHQAPKQACRQLLQAIANDHTIKDMRHQAVGYNGCYVSYSPAAPVFLDQLHDPAQQCIDTCSGDYVSCRNIGLTMVRDWTITECLSNRPDGCR</sequence>
<dbReference type="GeneID" id="7052082"/>
<dbReference type="VEuPathDB" id="FungiDB:SJAG_02153"/>
<dbReference type="Proteomes" id="UP000001744">
    <property type="component" value="Unassembled WGS sequence"/>
</dbReference>
<dbReference type="Pfam" id="PF20493">
    <property type="entry name" value="WD-like_fungi"/>
    <property type="match status" value="1"/>
</dbReference>
<protein>
    <recommendedName>
        <fullName evidence="1">WD-like domain-containing protein</fullName>
    </recommendedName>
</protein>
<dbReference type="AlphaFoldDB" id="B6K1P2"/>